<organism evidence="3 4">
    <name type="scientific">Streptosporangium jomthongense</name>
    <dbReference type="NCBI Taxonomy" id="1193683"/>
    <lineage>
        <taxon>Bacteria</taxon>
        <taxon>Bacillati</taxon>
        <taxon>Actinomycetota</taxon>
        <taxon>Actinomycetes</taxon>
        <taxon>Streptosporangiales</taxon>
        <taxon>Streptosporangiaceae</taxon>
        <taxon>Streptosporangium</taxon>
    </lineage>
</organism>
<keyword evidence="4" id="KW-1185">Reference proteome</keyword>
<evidence type="ECO:0000313" key="4">
    <source>
        <dbReference type="Proteomes" id="UP001595698"/>
    </source>
</evidence>
<gene>
    <name evidence="3" type="ORF">ACFOYY_10040</name>
</gene>
<proteinExistence type="predicted"/>
<protein>
    <submittedName>
        <fullName evidence="3">Lantibiotic dehydratase</fullName>
    </submittedName>
</protein>
<accession>A0ABV8EYU7</accession>
<dbReference type="InterPro" id="IPR023809">
    <property type="entry name" value="Thiopep_bacteriocin_synth_dom"/>
</dbReference>
<dbReference type="RefSeq" id="WP_386189524.1">
    <property type="nucleotide sequence ID" value="NZ_JBHSBC010000009.1"/>
</dbReference>
<dbReference type="Pfam" id="PF14028">
    <property type="entry name" value="Lant_dehydr_C"/>
    <property type="match status" value="1"/>
</dbReference>
<dbReference type="Proteomes" id="UP001595698">
    <property type="component" value="Unassembled WGS sequence"/>
</dbReference>
<feature type="domain" description="Thiopeptide-type bacteriocin biosynthesis" evidence="2">
    <location>
        <begin position="767"/>
        <end position="1012"/>
    </location>
</feature>
<name>A0ABV8EYU7_9ACTN</name>
<evidence type="ECO:0000259" key="1">
    <source>
        <dbReference type="Pfam" id="PF04738"/>
    </source>
</evidence>
<dbReference type="EMBL" id="JBHSBC010000009">
    <property type="protein sequence ID" value="MFC3980463.1"/>
    <property type="molecule type" value="Genomic_DNA"/>
</dbReference>
<sequence length="1029" mass="112192">MSPRRRAWFEPVGAAMFRAATAPSDLAPGFWPSLDRADEEGRWRLWLVEVWSLPDVARAVAIASPVLAGRIAGVVQGDRPGAADIRKMVVSLARYLVRMRGRATPFGIFAGVGLLRFGKTPSVRPGPGRSFIRARADSMWLSLVIAALEGDAELRQRLPVVANDLLVVRGDRVVVPWQPHSGDLKRSASTEVSVRHTSVVRTVLGEAASPIIVKDLIGKVSATVPDVPVEDIDAMIDRLIFGGLLISSLRPPSTCVDRLDHVLTRLREAGAGTIPSVAHLVAELAEIHTLMEHDRDGASVRMRGIATPVAGQPLMVDLRIDQEMVLPSQVAEEAAAAVGALVRLSPHSAGHPGWRAYHSAFLSRYYANALVPVTQLTDPIQGLGFPEHFTEPPGDLPAALSLRDTRLLALAQQAALDGVREVRIDDAFIDSFHPDGTDRLRTVPHLELCAEVLAPSLAALAHGEFRLSVSGMGRTGFALSGRFLDLLADGDRDERIEQSRRLPVGVEGAIAAQLSFPPRHPHLENVARSPQLLPHLITLAEHKTGDEFRFLLSDLAVTANSQGMYLISRSKRVVVEPVLAHAASRDTMPPIVRFLFEVPRALFSGMSPFAWGAARCLPFLPRVVYRRTVLSPARWRIPVDVLPALGISGNRWHRDLTMLRDRLGLPDVVSVGESDLRLRLRLDEPMDRAVLREYLAKARTGPDPVLVSEASTAVDHGWFGGRANEIIVPLASTSPPVPPPVIIDRKQPLRVVLPDQAIPSEPEVVFAQLHGDPRVFDTILTNHLPGLLALWERPPMWWFVRYRDPVPHLRLRLHVGSQEYGEAVAHVSTWAADMRRRRLIGELTFSTYRPETVRYGTGQSLKAAEALFAADSSVVLTQLVLLSRNPSLNPRALTAASLVNFACSLAGNPPAGMRWLIDHANIGPAPAAKREAVRQAVLLSEPTRSLPLPLNGGQDLASAWTARSEAAAHYVRLLGDDGVVASPFGSLLHMNHIRTHGIDPECEQACHRLARSVALAWSSQRASTGGVGR</sequence>
<evidence type="ECO:0000313" key="3">
    <source>
        <dbReference type="EMBL" id="MFC3980463.1"/>
    </source>
</evidence>
<dbReference type="InterPro" id="IPR006827">
    <property type="entry name" value="Lant_deHydtase_N"/>
</dbReference>
<dbReference type="NCBIfam" id="TIGR03891">
    <property type="entry name" value="thiopep_ocin"/>
    <property type="match status" value="1"/>
</dbReference>
<comment type="caution">
    <text evidence="3">The sequence shown here is derived from an EMBL/GenBank/DDBJ whole genome shotgun (WGS) entry which is preliminary data.</text>
</comment>
<reference evidence="4" key="1">
    <citation type="journal article" date="2019" name="Int. J. Syst. Evol. Microbiol.">
        <title>The Global Catalogue of Microorganisms (GCM) 10K type strain sequencing project: providing services to taxonomists for standard genome sequencing and annotation.</title>
        <authorList>
            <consortium name="The Broad Institute Genomics Platform"/>
            <consortium name="The Broad Institute Genome Sequencing Center for Infectious Disease"/>
            <person name="Wu L."/>
            <person name="Ma J."/>
        </authorList>
    </citation>
    <scope>NUCLEOTIDE SEQUENCE [LARGE SCALE GENOMIC DNA]</scope>
    <source>
        <strain evidence="4">TBRC 7912</strain>
    </source>
</reference>
<evidence type="ECO:0000259" key="2">
    <source>
        <dbReference type="Pfam" id="PF14028"/>
    </source>
</evidence>
<dbReference type="Pfam" id="PF04738">
    <property type="entry name" value="Lant_dehydr_N"/>
    <property type="match status" value="1"/>
</dbReference>
<feature type="domain" description="Lantibiotic dehydratase N-terminal" evidence="1">
    <location>
        <begin position="54"/>
        <end position="691"/>
    </location>
</feature>